<feature type="domain" description="Pseudouridine synthase RsuA/RluA-like" evidence="1">
    <location>
        <begin position="133"/>
        <end position="285"/>
    </location>
</feature>
<name>Q6BK17_DEBHA</name>
<dbReference type="GO" id="GO:0003723">
    <property type="term" value="F:RNA binding"/>
    <property type="evidence" value="ECO:0007669"/>
    <property type="project" value="InterPro"/>
</dbReference>
<dbReference type="SUPFAM" id="SSF55120">
    <property type="entry name" value="Pseudouridine synthase"/>
    <property type="match status" value="1"/>
</dbReference>
<dbReference type="AlphaFoldDB" id="Q6BK17"/>
<dbReference type="OMA" id="THKHEPP"/>
<dbReference type="KEGG" id="dha:DEHA2F25652g"/>
<proteinExistence type="predicted"/>
<dbReference type="InterPro" id="IPR020103">
    <property type="entry name" value="PsdUridine_synth_cat_dom_sf"/>
</dbReference>
<dbReference type="eggNOG" id="KOG1919">
    <property type="taxonomic scope" value="Eukaryota"/>
</dbReference>
<dbReference type="InterPro" id="IPR050188">
    <property type="entry name" value="RluA_PseudoU_synthase"/>
</dbReference>
<evidence type="ECO:0000313" key="2">
    <source>
        <dbReference type="EMBL" id="CAG89871.2"/>
    </source>
</evidence>
<dbReference type="GeneID" id="2903345"/>
<dbReference type="VEuPathDB" id="FungiDB:DEHA2F25652g"/>
<dbReference type="InterPro" id="IPR006145">
    <property type="entry name" value="PsdUridine_synth_RsuA/RluA"/>
</dbReference>
<dbReference type="GO" id="GO:0000455">
    <property type="term" value="P:enzyme-directed rRNA pseudouridine synthesis"/>
    <property type="evidence" value="ECO:0007669"/>
    <property type="project" value="TreeGrafter"/>
</dbReference>
<keyword evidence="3" id="KW-1185">Reference proteome</keyword>
<dbReference type="Proteomes" id="UP000000599">
    <property type="component" value="Chromosome F"/>
</dbReference>
<reference evidence="2 3" key="1">
    <citation type="journal article" date="2004" name="Nature">
        <title>Genome evolution in yeasts.</title>
        <authorList>
            <consortium name="Genolevures"/>
            <person name="Dujon B."/>
            <person name="Sherman D."/>
            <person name="Fischer G."/>
            <person name="Durrens P."/>
            <person name="Casaregola S."/>
            <person name="Lafontaine I."/>
            <person name="de Montigny J."/>
            <person name="Marck C."/>
            <person name="Neuveglise C."/>
            <person name="Talla E."/>
            <person name="Goffard N."/>
            <person name="Frangeul L."/>
            <person name="Aigle M."/>
            <person name="Anthouard V."/>
            <person name="Babour A."/>
            <person name="Barbe V."/>
            <person name="Barnay S."/>
            <person name="Blanchin S."/>
            <person name="Beckerich J.M."/>
            <person name="Beyne E."/>
            <person name="Bleykasten C."/>
            <person name="Boisrame A."/>
            <person name="Boyer J."/>
            <person name="Cattolico L."/>
            <person name="Confanioleri F."/>
            <person name="de Daruvar A."/>
            <person name="Despons L."/>
            <person name="Fabre E."/>
            <person name="Fairhead C."/>
            <person name="Ferry-Dumazet H."/>
            <person name="Groppi A."/>
            <person name="Hantraye F."/>
            <person name="Hennequin C."/>
            <person name="Jauniaux N."/>
            <person name="Joyet P."/>
            <person name="Kachouri R."/>
            <person name="Kerrest A."/>
            <person name="Koszul R."/>
            <person name="Lemaire M."/>
            <person name="Lesur I."/>
            <person name="Ma L."/>
            <person name="Muller H."/>
            <person name="Nicaud J.M."/>
            <person name="Nikolski M."/>
            <person name="Oztas S."/>
            <person name="Ozier-Kalogeropoulos O."/>
            <person name="Pellenz S."/>
            <person name="Potier S."/>
            <person name="Richard G.F."/>
            <person name="Straub M.L."/>
            <person name="Suleau A."/>
            <person name="Swennene D."/>
            <person name="Tekaia F."/>
            <person name="Wesolowski-Louvel M."/>
            <person name="Westhof E."/>
            <person name="Wirth B."/>
            <person name="Zeniou-Meyer M."/>
            <person name="Zivanovic I."/>
            <person name="Bolotin-Fukuhara M."/>
            <person name="Thierry A."/>
            <person name="Bouchier C."/>
            <person name="Caudron B."/>
            <person name="Scarpelli C."/>
            <person name="Gaillardin C."/>
            <person name="Weissenbach J."/>
            <person name="Wincker P."/>
            <person name="Souciet J.L."/>
        </authorList>
    </citation>
    <scope>NUCLEOTIDE SEQUENCE [LARGE SCALE GENOMIC DNA]</scope>
    <source>
        <strain evidence="3">ATCC 36239 / CBS 767 / BCRC 21394 / JCM 1990 / NBRC 0083 / IGC 2968</strain>
    </source>
</reference>
<dbReference type="RefSeq" id="XP_461454.2">
    <property type="nucleotide sequence ID" value="XM_461454.1"/>
</dbReference>
<dbReference type="OrthoDB" id="424794at2759"/>
<sequence length="433" mass="50427">MSTSPIYYFENGLRKVKPYYFTYKTHVKSRWIGKTVYEVFTTELGQEHDITKKEITNQIIYILSNQGMKGGPIAIKGWENLVERKIQSQDLIYNSKHIHEPSVAQGLELVKKSSKCTSQDLTDLSIIFENDEMLVIDKPAGIPTHPKGNYRYNSITELVKHDLNLENVWPCHRLDKVTSGILILGTTKQGSKIYSTIINNERDRISKQYVARVMGEFPKDEFVMNCPIFLVNTSGGYIMPSNSRNVPKNSTTIFRRLNYNKELNQSIVLCKPITGRMHQIRIHLRNTGHPIVNDYEYNPQGDATRSHIQRLRNQIELQMYENIYLDFPSFKEHQPHNVAHDETEVDVVRLSRVETDEMQKKIHQLVKLRSEMVKDMKEQYNKICDECNRPLFDSDINIDDGGIWLHAFRYEYSAIESVNSFCFETSFPSWCNI</sequence>
<dbReference type="Gene3D" id="3.30.2350.10">
    <property type="entry name" value="Pseudouridine synthase"/>
    <property type="match status" value="1"/>
</dbReference>
<protein>
    <submittedName>
        <fullName evidence="2">DEHA2F25652p</fullName>
    </submittedName>
</protein>
<dbReference type="GO" id="GO:0009982">
    <property type="term" value="F:pseudouridine synthase activity"/>
    <property type="evidence" value="ECO:0007669"/>
    <property type="project" value="InterPro"/>
</dbReference>
<dbReference type="PROSITE" id="PS01129">
    <property type="entry name" value="PSI_RLU"/>
    <property type="match status" value="1"/>
</dbReference>
<dbReference type="InterPro" id="IPR006224">
    <property type="entry name" value="PsdUridine_synth_RluA-like_CS"/>
</dbReference>
<evidence type="ECO:0000313" key="3">
    <source>
        <dbReference type="Proteomes" id="UP000000599"/>
    </source>
</evidence>
<dbReference type="PANTHER" id="PTHR21600">
    <property type="entry name" value="MITOCHONDRIAL RNA PSEUDOURIDINE SYNTHASE"/>
    <property type="match status" value="1"/>
</dbReference>
<organism evidence="2 3">
    <name type="scientific">Debaryomyces hansenii (strain ATCC 36239 / CBS 767 / BCRC 21394 / JCM 1990 / NBRC 0083 / IGC 2968)</name>
    <name type="common">Yeast</name>
    <name type="synonym">Torulaspora hansenii</name>
    <dbReference type="NCBI Taxonomy" id="284592"/>
    <lineage>
        <taxon>Eukaryota</taxon>
        <taxon>Fungi</taxon>
        <taxon>Dikarya</taxon>
        <taxon>Ascomycota</taxon>
        <taxon>Saccharomycotina</taxon>
        <taxon>Pichiomycetes</taxon>
        <taxon>Debaryomycetaceae</taxon>
        <taxon>Debaryomyces</taxon>
    </lineage>
</organism>
<dbReference type="STRING" id="284592.Q6BK17"/>
<evidence type="ECO:0000259" key="1">
    <source>
        <dbReference type="Pfam" id="PF00849"/>
    </source>
</evidence>
<dbReference type="Pfam" id="PF00849">
    <property type="entry name" value="PseudoU_synth_2"/>
    <property type="match status" value="1"/>
</dbReference>
<dbReference type="CDD" id="cd02557">
    <property type="entry name" value="PseudoU_synth_ScRIB2"/>
    <property type="match status" value="1"/>
</dbReference>
<dbReference type="EMBL" id="CR382138">
    <property type="protein sequence ID" value="CAG89871.2"/>
    <property type="molecule type" value="Genomic_DNA"/>
</dbReference>
<dbReference type="PANTHER" id="PTHR21600:SF40">
    <property type="entry name" value="PSEUDOURIDYLATE SYNTHASE RPUSD2"/>
    <property type="match status" value="1"/>
</dbReference>
<dbReference type="HOGENOM" id="CLU_016902_12_1_1"/>
<dbReference type="InParanoid" id="Q6BK17"/>
<accession>Q6BK17</accession>
<gene>
    <name evidence="2" type="ordered locus">DEHA2F25652g</name>
</gene>